<dbReference type="InParanoid" id="L7JU26"/>
<organism evidence="1 2">
    <name type="scientific">Trachipleistophora hominis</name>
    <name type="common">Microsporidian parasite</name>
    <dbReference type="NCBI Taxonomy" id="72359"/>
    <lineage>
        <taxon>Eukaryota</taxon>
        <taxon>Fungi</taxon>
        <taxon>Fungi incertae sedis</taxon>
        <taxon>Microsporidia</taxon>
        <taxon>Pleistophoridae</taxon>
        <taxon>Trachipleistophora</taxon>
    </lineage>
</organism>
<sequence>MLFPLIPNGEMSQRMREFLASDGRTIGLLNLSIEFYFFATGWTRAKAAIAFEAFIFEALATPADRKYA</sequence>
<evidence type="ECO:0000313" key="1">
    <source>
        <dbReference type="EMBL" id="ELQ74237.1"/>
    </source>
</evidence>
<gene>
    <name evidence="1" type="ORF">THOM_2849</name>
</gene>
<dbReference type="HOGENOM" id="CLU_2795746_0_0_1"/>
<proteinExistence type="predicted"/>
<dbReference type="Proteomes" id="UP000011185">
    <property type="component" value="Unassembled WGS sequence"/>
</dbReference>
<dbReference type="EMBL" id="JH994057">
    <property type="protein sequence ID" value="ELQ74237.1"/>
    <property type="molecule type" value="Genomic_DNA"/>
</dbReference>
<evidence type="ECO:0000313" key="2">
    <source>
        <dbReference type="Proteomes" id="UP000011185"/>
    </source>
</evidence>
<accession>L7JU26</accession>
<reference evidence="1 2" key="1">
    <citation type="journal article" date="2012" name="PLoS Pathog.">
        <title>The genome of the obligate intracellular parasite Trachipleistophora hominis: new insights into microsporidian genome dynamics and reductive evolution.</title>
        <authorList>
            <person name="Heinz E."/>
            <person name="Williams T.A."/>
            <person name="Nakjang S."/>
            <person name="Noel C.J."/>
            <person name="Swan D.C."/>
            <person name="Goldberg A.V."/>
            <person name="Harris S.R."/>
            <person name="Weinmaier T."/>
            <person name="Markert S."/>
            <person name="Becher D."/>
            <person name="Bernhardt J."/>
            <person name="Dagan T."/>
            <person name="Hacker C."/>
            <person name="Lucocq J.M."/>
            <person name="Schweder T."/>
            <person name="Rattei T."/>
            <person name="Hall N."/>
            <person name="Hirt R.P."/>
            <person name="Embley T.M."/>
        </authorList>
    </citation>
    <scope>NUCLEOTIDE SEQUENCE [LARGE SCALE GENOMIC DNA]</scope>
</reference>
<protein>
    <submittedName>
        <fullName evidence="1">Uncharacterized protein</fullName>
    </submittedName>
</protein>
<dbReference type="VEuPathDB" id="MicrosporidiaDB:THOM_2849"/>
<name>L7JU26_TRAHO</name>
<dbReference type="AlphaFoldDB" id="L7JU26"/>
<keyword evidence="2" id="KW-1185">Reference proteome</keyword>